<organism evidence="3 4">
    <name type="scientific">Pseudoduganella aquatica</name>
    <dbReference type="NCBI Taxonomy" id="2660641"/>
    <lineage>
        <taxon>Bacteria</taxon>
        <taxon>Pseudomonadati</taxon>
        <taxon>Pseudomonadota</taxon>
        <taxon>Betaproteobacteria</taxon>
        <taxon>Burkholderiales</taxon>
        <taxon>Oxalobacteraceae</taxon>
        <taxon>Telluria group</taxon>
        <taxon>Pseudoduganella</taxon>
    </lineage>
</organism>
<dbReference type="InterPro" id="IPR003431">
    <property type="entry name" value="B-propeller_Phytase"/>
</dbReference>
<feature type="domain" description="BPP" evidence="2">
    <location>
        <begin position="311"/>
        <end position="634"/>
    </location>
</feature>
<dbReference type="InterPro" id="IPR011042">
    <property type="entry name" value="6-blade_b-propeller_TolB-like"/>
</dbReference>
<proteinExistence type="predicted"/>
<dbReference type="GO" id="GO:0016158">
    <property type="term" value="F:inositol hexakisphosphate 3-phosphatase activity"/>
    <property type="evidence" value="ECO:0007669"/>
    <property type="project" value="InterPro"/>
</dbReference>
<name>A0A7X4H8Y8_9BURK</name>
<protein>
    <submittedName>
        <fullName evidence="3">Phytase</fullName>
    </submittedName>
</protein>
<dbReference type="Gene3D" id="2.120.10.30">
    <property type="entry name" value="TolB, C-terminal domain"/>
    <property type="match status" value="2"/>
</dbReference>
<dbReference type="PROSITE" id="PS51662">
    <property type="entry name" value="BP_PHYTASE"/>
    <property type="match status" value="2"/>
</dbReference>
<evidence type="ECO:0000313" key="4">
    <source>
        <dbReference type="Proteomes" id="UP000450676"/>
    </source>
</evidence>
<dbReference type="Pfam" id="PF02333">
    <property type="entry name" value="Phytase"/>
    <property type="match status" value="1"/>
</dbReference>
<dbReference type="SUPFAM" id="SSF50956">
    <property type="entry name" value="Thermostable phytase (3-phytase)"/>
    <property type="match status" value="2"/>
</dbReference>
<feature type="signal peptide" evidence="1">
    <location>
        <begin position="1"/>
        <end position="21"/>
    </location>
</feature>
<feature type="domain" description="BPP" evidence="2">
    <location>
        <begin position="5"/>
        <end position="301"/>
    </location>
</feature>
<dbReference type="Proteomes" id="UP000450676">
    <property type="component" value="Unassembled WGS sequence"/>
</dbReference>
<dbReference type="EMBL" id="WWCU01000004">
    <property type="protein sequence ID" value="MYN06869.1"/>
    <property type="molecule type" value="Genomic_DNA"/>
</dbReference>
<keyword evidence="4" id="KW-1185">Reference proteome</keyword>
<sequence length="637" mass="66615">MKTQTTTIAALIAALSGIAAAQPAAASGAQANGVAAAISTVAGAAELAALPDGGWLALDKNALRLLDAGGKERARYAVRGKQLDTRSQSGGVLATLVDSNTERAVAIDADLVAGTLRLQAPFPAPSFAAEAACLYRDAQDISYQFLIAKDGQSEQWLLDGAERKLVRKLALPTHVRHCRVDDATGTLFVSESGMGLWAYRAEAEGAGERHVLALRQPYGKLSGGPGALALLPGGVAMLDAKGKQLYVFGQRDGAWQAQAPRALADAANSRALASRISGAGAAELLLNSEDAKHWRAVPAGLPAQAGASRTAAVASAAPAIVLPRAQTEPMARLGDAADDPAIWVHPSSPAASRVLGTNKKQGLLVYDMQGEQTQLLESGRLNNVDLRQNVLLDGARHDLALATQRDDNTMVLFTIDPNGTVAEAVRFPTGLEKIYGICVYQPAGGGLEAFVNDKDGTFQHYRIGRKDGTFTSTLLRSFKVATQPEGCVADDRSGRLFVGEEKRGVWTVPAAADQGSAMRMILPVGGVLTADVEGMSLYHGAQASYLVVSSQGSNSYVVLDADAPHKVRGSFRIGVNVAAGIDGASETDGLDVSSANLGGPYAEGMLVVQDGYKRLPDGPQNFKYVAWSDIASALKLR</sequence>
<dbReference type="AlphaFoldDB" id="A0A7X4H8Y8"/>
<evidence type="ECO:0000313" key="3">
    <source>
        <dbReference type="EMBL" id="MYN06869.1"/>
    </source>
</evidence>
<evidence type="ECO:0000259" key="2">
    <source>
        <dbReference type="PROSITE" id="PS51662"/>
    </source>
</evidence>
<accession>A0A7X4H8Y8</accession>
<keyword evidence="1" id="KW-0732">Signal</keyword>
<comment type="caution">
    <text evidence="3">The sequence shown here is derived from an EMBL/GenBank/DDBJ whole genome shotgun (WGS) entry which is preliminary data.</text>
</comment>
<feature type="chain" id="PRO_5031290187" evidence="1">
    <location>
        <begin position="22"/>
        <end position="637"/>
    </location>
</feature>
<evidence type="ECO:0000256" key="1">
    <source>
        <dbReference type="SAM" id="SignalP"/>
    </source>
</evidence>
<gene>
    <name evidence="3" type="ORF">GTP77_05910</name>
</gene>
<reference evidence="3 4" key="1">
    <citation type="submission" date="2019-12" db="EMBL/GenBank/DDBJ databases">
        <title>Novel species isolated from a subtropical stream in China.</title>
        <authorList>
            <person name="Lu H."/>
        </authorList>
    </citation>
    <scope>NUCLEOTIDE SEQUENCE [LARGE SCALE GENOMIC DNA]</scope>
    <source>
        <strain evidence="3 4">FT127W</strain>
    </source>
</reference>